<dbReference type="Gene3D" id="1.20.58.800">
    <property type="match status" value="1"/>
</dbReference>
<protein>
    <submittedName>
        <fullName evidence="1">Uncharacterized protein</fullName>
    </submittedName>
</protein>
<dbReference type="EMBL" id="DSUT01000013">
    <property type="protein sequence ID" value="HGK27452.1"/>
    <property type="molecule type" value="Genomic_DNA"/>
</dbReference>
<sequence length="120" mass="13426">MVPPEPAVGRYLRAIRRGTNPCRADSDAETQAANYRRGMERNALRTAQLVRILARFALSPALRLPYRNYCLHLDKLCRTCSGKTLKTRAALALDHWTAAGLNPTILRTIAEEVYGISSTR</sequence>
<dbReference type="AlphaFoldDB" id="A0A7C4C9Y1"/>
<proteinExistence type="predicted"/>
<organism evidence="1">
    <name type="scientific">candidate division WOR-3 bacterium</name>
    <dbReference type="NCBI Taxonomy" id="2052148"/>
    <lineage>
        <taxon>Bacteria</taxon>
        <taxon>Bacteria division WOR-3</taxon>
    </lineage>
</organism>
<gene>
    <name evidence="1" type="ORF">ENS41_00660</name>
</gene>
<evidence type="ECO:0000313" key="1">
    <source>
        <dbReference type="EMBL" id="HGK27452.1"/>
    </source>
</evidence>
<reference evidence="1" key="1">
    <citation type="journal article" date="2020" name="mSystems">
        <title>Genome- and Community-Level Interaction Insights into Carbon Utilization and Element Cycling Functions of Hydrothermarchaeota in Hydrothermal Sediment.</title>
        <authorList>
            <person name="Zhou Z."/>
            <person name="Liu Y."/>
            <person name="Xu W."/>
            <person name="Pan J."/>
            <person name="Luo Z.H."/>
            <person name="Li M."/>
        </authorList>
    </citation>
    <scope>NUCLEOTIDE SEQUENCE [LARGE SCALE GENOMIC DNA]</scope>
    <source>
        <strain evidence="1">SpSt-488</strain>
    </source>
</reference>
<accession>A0A7C4C9Y1</accession>
<name>A0A7C4C9Y1_UNCW3</name>
<comment type="caution">
    <text evidence="1">The sequence shown here is derived from an EMBL/GenBank/DDBJ whole genome shotgun (WGS) entry which is preliminary data.</text>
</comment>